<organism evidence="2 3">
    <name type="scientific">Knipowitschia caucasica</name>
    <name type="common">Caucasian dwarf goby</name>
    <name type="synonym">Pomatoschistus caucasicus</name>
    <dbReference type="NCBI Taxonomy" id="637954"/>
    <lineage>
        <taxon>Eukaryota</taxon>
        <taxon>Metazoa</taxon>
        <taxon>Chordata</taxon>
        <taxon>Craniata</taxon>
        <taxon>Vertebrata</taxon>
        <taxon>Euteleostomi</taxon>
        <taxon>Actinopterygii</taxon>
        <taxon>Neopterygii</taxon>
        <taxon>Teleostei</taxon>
        <taxon>Neoteleostei</taxon>
        <taxon>Acanthomorphata</taxon>
        <taxon>Gobiaria</taxon>
        <taxon>Gobiiformes</taxon>
        <taxon>Gobioidei</taxon>
        <taxon>Gobiidae</taxon>
        <taxon>Gobiinae</taxon>
        <taxon>Knipowitschia</taxon>
    </lineage>
</organism>
<feature type="region of interest" description="Disordered" evidence="1">
    <location>
        <begin position="384"/>
        <end position="414"/>
    </location>
</feature>
<protein>
    <submittedName>
        <fullName evidence="2">Uncharacterized protein</fullName>
    </submittedName>
</protein>
<dbReference type="AlphaFoldDB" id="A0AAV2LS73"/>
<sequence>MKALDPTEADRGLTGSSHLGLTASVLGSTASVLGPSFSLGSTGLCPGVYSLSPGSRASVLGSQPQSWVLEPQVLVYRLALVWLYSLSPGSTASVCGLEPQSWVYRLSLGLQPLSGSEPQSWVYSSVCVYSLSPGSRPLSPAVLPPQSGDLEPQVWVLQVSVLGLQQLSPGSPPQSWGQSFQSGATGLKPGSKPPVLECRGSVLCLKPQSWVYSLSPGSRSLSPVSTSLRTWILQPLSLGLCLSLGSTASVLGVYSLSPGSTASILRGSVLGLQPQFCLELSPGSRRLSPGVEAQSWVYSLVLGLQPQSWWSTASVWVYSLSPGSTSSVLGLELVLGLQGSVRGYSHSLGSTASVWVQSFRSWVFSLSLVYSLIPGSRAQSWVHRPQSGLERSPGSTASALGLKPQSRSTTPSWSAVLGQSFSPGSQHQLGLQPQSLGLEPPVWVYRLKFLDLTASVRV</sequence>
<evidence type="ECO:0000313" key="3">
    <source>
        <dbReference type="Proteomes" id="UP001497482"/>
    </source>
</evidence>
<dbReference type="Proteomes" id="UP001497482">
    <property type="component" value="Chromosome 4"/>
</dbReference>
<proteinExistence type="predicted"/>
<dbReference type="EMBL" id="OZ035826">
    <property type="protein sequence ID" value="CAL1603243.1"/>
    <property type="molecule type" value="Genomic_DNA"/>
</dbReference>
<accession>A0AAV2LS73</accession>
<evidence type="ECO:0000313" key="2">
    <source>
        <dbReference type="EMBL" id="CAL1603243.1"/>
    </source>
</evidence>
<name>A0AAV2LS73_KNICA</name>
<gene>
    <name evidence="2" type="ORF">KC01_LOCUS30948</name>
</gene>
<keyword evidence="3" id="KW-1185">Reference proteome</keyword>
<reference evidence="2 3" key="1">
    <citation type="submission" date="2024-04" db="EMBL/GenBank/DDBJ databases">
        <authorList>
            <person name="Waldvogel A.-M."/>
            <person name="Schoenle A."/>
        </authorList>
    </citation>
    <scope>NUCLEOTIDE SEQUENCE [LARGE SCALE GENOMIC DNA]</scope>
</reference>
<feature type="compositionally biased region" description="Polar residues" evidence="1">
    <location>
        <begin position="405"/>
        <end position="414"/>
    </location>
</feature>
<evidence type="ECO:0000256" key="1">
    <source>
        <dbReference type="SAM" id="MobiDB-lite"/>
    </source>
</evidence>